<dbReference type="EMBL" id="CP031188">
    <property type="protein sequence ID" value="AXG73868.1"/>
    <property type="molecule type" value="Genomic_DNA"/>
</dbReference>
<dbReference type="SUPFAM" id="SSF53756">
    <property type="entry name" value="UDP-Glycosyltransferase/glycogen phosphorylase"/>
    <property type="match status" value="1"/>
</dbReference>
<reference evidence="3 4" key="1">
    <citation type="submission" date="2018-07" db="EMBL/GenBank/DDBJ databases">
        <title>Complete genome sequence of Flavobacterium arcticum type strain SM1502T.</title>
        <authorList>
            <person name="Li Y."/>
            <person name="Li D.-D."/>
        </authorList>
    </citation>
    <scope>NUCLEOTIDE SEQUENCE [LARGE SCALE GENOMIC DNA]</scope>
    <source>
        <strain evidence="3 4">SM1502</strain>
    </source>
</reference>
<dbReference type="OrthoDB" id="9797795at2"/>
<dbReference type="GO" id="GO:0008713">
    <property type="term" value="F:ADP-heptose-lipopolysaccharide heptosyltransferase activity"/>
    <property type="evidence" value="ECO:0007669"/>
    <property type="project" value="TreeGrafter"/>
</dbReference>
<dbReference type="InterPro" id="IPR051199">
    <property type="entry name" value="LPS_LOS_Heptosyltrfase"/>
</dbReference>
<dbReference type="InterPro" id="IPR002201">
    <property type="entry name" value="Glyco_trans_9"/>
</dbReference>
<protein>
    <submittedName>
        <fullName evidence="3">Lipopolysaccharide heptosyltransferase family protein</fullName>
    </submittedName>
</protein>
<accession>A0A345HBA8</accession>
<evidence type="ECO:0000256" key="1">
    <source>
        <dbReference type="ARBA" id="ARBA00022676"/>
    </source>
</evidence>
<dbReference type="PANTHER" id="PTHR30160">
    <property type="entry name" value="TETRAACYLDISACCHARIDE 4'-KINASE-RELATED"/>
    <property type="match status" value="1"/>
</dbReference>
<evidence type="ECO:0000313" key="3">
    <source>
        <dbReference type="EMBL" id="AXG73868.1"/>
    </source>
</evidence>
<evidence type="ECO:0000256" key="2">
    <source>
        <dbReference type="ARBA" id="ARBA00022679"/>
    </source>
</evidence>
<keyword evidence="1" id="KW-0328">Glycosyltransferase</keyword>
<dbReference type="PANTHER" id="PTHR30160:SF7">
    <property type="entry name" value="ADP-HEPTOSE--LPS HEPTOSYLTRANSFERASE 2"/>
    <property type="match status" value="1"/>
</dbReference>
<dbReference type="GO" id="GO:0009244">
    <property type="term" value="P:lipopolysaccharide core region biosynthetic process"/>
    <property type="evidence" value="ECO:0007669"/>
    <property type="project" value="TreeGrafter"/>
</dbReference>
<evidence type="ECO:0000313" key="4">
    <source>
        <dbReference type="Proteomes" id="UP000253951"/>
    </source>
</evidence>
<keyword evidence="4" id="KW-1185">Reference proteome</keyword>
<dbReference type="Gene3D" id="3.40.50.2000">
    <property type="entry name" value="Glycogen Phosphorylase B"/>
    <property type="match status" value="2"/>
</dbReference>
<keyword evidence="2 3" id="KW-0808">Transferase</keyword>
<dbReference type="CDD" id="cd03789">
    <property type="entry name" value="GT9_LPS_heptosyltransferase"/>
    <property type="match status" value="1"/>
</dbReference>
<name>A0A345HBA8_9FLAO</name>
<dbReference type="KEGG" id="fat:DVK85_06285"/>
<dbReference type="GO" id="GO:0005829">
    <property type="term" value="C:cytosol"/>
    <property type="evidence" value="ECO:0007669"/>
    <property type="project" value="TreeGrafter"/>
</dbReference>
<proteinExistence type="predicted"/>
<sequence>MTMLKTINKFRKIIMQGLTKNMGSNDFKDMPTLKRDEVKRVLICRPNHRLGNMLLITPLVQEVERTFPNCKIDLFVKGNLGGIIFSNYACVDRIIKLPKKHFKQLFQYFGGWIALKKRHYDIVINVNKTSSSGRLSTKTARGDYKFFGDVEESYTTKHTDYCHIAKYPVYNFRYYLSMLGITARENAEMPTLDLKLSADELAEGKRALDKLVKDGRKTISIFTYATGAKCYSKSWWDDFYTTLQERYADEYNIIEILPVENVSQINFKAPSFYSKDVREIAALIANTEFFIGADSGMMHLASASQTPTVGLFSITKESVYTPYNSSSTAINTNILCTRSCMATLDRIIQKR</sequence>
<organism evidence="3 4">
    <name type="scientific">Flavobacterium arcticum</name>
    <dbReference type="NCBI Taxonomy" id="1784713"/>
    <lineage>
        <taxon>Bacteria</taxon>
        <taxon>Pseudomonadati</taxon>
        <taxon>Bacteroidota</taxon>
        <taxon>Flavobacteriia</taxon>
        <taxon>Flavobacteriales</taxon>
        <taxon>Flavobacteriaceae</taxon>
        <taxon>Flavobacterium</taxon>
    </lineage>
</organism>
<gene>
    <name evidence="3" type="ORF">DVK85_06285</name>
</gene>
<dbReference type="Pfam" id="PF01075">
    <property type="entry name" value="Glyco_transf_9"/>
    <property type="match status" value="1"/>
</dbReference>
<dbReference type="AlphaFoldDB" id="A0A345HBA8"/>
<dbReference type="Proteomes" id="UP000253951">
    <property type="component" value="Chromosome"/>
</dbReference>